<dbReference type="AlphaFoldDB" id="A0AAN6SFX9"/>
<organism evidence="2 3">
    <name type="scientific">Pseudoneurospora amorphoporcata</name>
    <dbReference type="NCBI Taxonomy" id="241081"/>
    <lineage>
        <taxon>Eukaryota</taxon>
        <taxon>Fungi</taxon>
        <taxon>Dikarya</taxon>
        <taxon>Ascomycota</taxon>
        <taxon>Pezizomycotina</taxon>
        <taxon>Sordariomycetes</taxon>
        <taxon>Sordariomycetidae</taxon>
        <taxon>Sordariales</taxon>
        <taxon>Sordariaceae</taxon>
        <taxon>Pseudoneurospora</taxon>
    </lineage>
</organism>
<reference evidence="2" key="2">
    <citation type="submission" date="2023-06" db="EMBL/GenBank/DDBJ databases">
        <authorList>
            <consortium name="Lawrence Berkeley National Laboratory"/>
            <person name="Mondo S.J."/>
            <person name="Hensen N."/>
            <person name="Bonometti L."/>
            <person name="Westerberg I."/>
            <person name="Brannstrom I.O."/>
            <person name="Guillou S."/>
            <person name="Cros-Aarteil S."/>
            <person name="Calhoun S."/>
            <person name="Haridas S."/>
            <person name="Kuo A."/>
            <person name="Pangilinan J."/>
            <person name="Riley R."/>
            <person name="Labutti K."/>
            <person name="Andreopoulos B."/>
            <person name="Lipzen A."/>
            <person name="Chen C."/>
            <person name="Yanf M."/>
            <person name="Daum C."/>
            <person name="Ng V."/>
            <person name="Clum A."/>
            <person name="Steindorff A."/>
            <person name="Ohm R."/>
            <person name="Martin F."/>
            <person name="Silar P."/>
            <person name="Natvig D."/>
            <person name="Lalanne C."/>
            <person name="Gautier V."/>
            <person name="Ament-Velasquez S.L."/>
            <person name="Kruys A."/>
            <person name="Hutchinson M.I."/>
            <person name="Powell A.J."/>
            <person name="Barry K."/>
            <person name="Miller A.N."/>
            <person name="Grigoriev I.V."/>
            <person name="Debuchy R."/>
            <person name="Gladieux P."/>
            <person name="Thoren M.H."/>
            <person name="Johannesson H."/>
        </authorList>
    </citation>
    <scope>NUCLEOTIDE SEQUENCE</scope>
    <source>
        <strain evidence="2">CBS 626.80</strain>
    </source>
</reference>
<dbReference type="Proteomes" id="UP001303222">
    <property type="component" value="Unassembled WGS sequence"/>
</dbReference>
<evidence type="ECO:0000313" key="3">
    <source>
        <dbReference type="Proteomes" id="UP001303222"/>
    </source>
</evidence>
<dbReference type="EMBL" id="MU859140">
    <property type="protein sequence ID" value="KAK3951738.1"/>
    <property type="molecule type" value="Genomic_DNA"/>
</dbReference>
<accession>A0AAN6SFX9</accession>
<sequence length="293" mass="33109">MHMRHLLSRGGSDSDSRSVAPSETQSEAAHRHDMLSKVQSALAGIIGLGALPSIIPPGREHHHCKKRPVFIAWHPVADNLGVLFAEHTRLGQAITKEMGEFPDPTNHWAVIVGDQDTDYYHELWMEKDFTVVNQHGLVGTQKWTNKLQVGETGWNDQAVLAASNKAIKKMNSRYGLIDNNCQIFASHLLLELGIEMGENINTAKDMRDKLLAEFSKTSWRKKLVNQDWQAPTFLKVKEIRRSISPAFGGSVEQQQQQQQPQHEEVVMEERQAKFRPFSWGKKKEVVAQLPTPP</sequence>
<keyword evidence="3" id="KW-1185">Reference proteome</keyword>
<proteinExistence type="predicted"/>
<evidence type="ECO:0000256" key="1">
    <source>
        <dbReference type="SAM" id="MobiDB-lite"/>
    </source>
</evidence>
<evidence type="ECO:0008006" key="4">
    <source>
        <dbReference type="Google" id="ProtNLM"/>
    </source>
</evidence>
<name>A0AAN6SFX9_9PEZI</name>
<reference evidence="2" key="1">
    <citation type="journal article" date="2023" name="Mol. Phylogenet. Evol.">
        <title>Genome-scale phylogeny and comparative genomics of the fungal order Sordariales.</title>
        <authorList>
            <person name="Hensen N."/>
            <person name="Bonometti L."/>
            <person name="Westerberg I."/>
            <person name="Brannstrom I.O."/>
            <person name="Guillou S."/>
            <person name="Cros-Aarteil S."/>
            <person name="Calhoun S."/>
            <person name="Haridas S."/>
            <person name="Kuo A."/>
            <person name="Mondo S."/>
            <person name="Pangilinan J."/>
            <person name="Riley R."/>
            <person name="LaButti K."/>
            <person name="Andreopoulos B."/>
            <person name="Lipzen A."/>
            <person name="Chen C."/>
            <person name="Yan M."/>
            <person name="Daum C."/>
            <person name="Ng V."/>
            <person name="Clum A."/>
            <person name="Steindorff A."/>
            <person name="Ohm R.A."/>
            <person name="Martin F."/>
            <person name="Silar P."/>
            <person name="Natvig D.O."/>
            <person name="Lalanne C."/>
            <person name="Gautier V."/>
            <person name="Ament-Velasquez S.L."/>
            <person name="Kruys A."/>
            <person name="Hutchinson M.I."/>
            <person name="Powell A.J."/>
            <person name="Barry K."/>
            <person name="Miller A.N."/>
            <person name="Grigoriev I.V."/>
            <person name="Debuchy R."/>
            <person name="Gladieux P."/>
            <person name="Hiltunen Thoren M."/>
            <person name="Johannesson H."/>
        </authorList>
    </citation>
    <scope>NUCLEOTIDE SEQUENCE</scope>
    <source>
        <strain evidence="2">CBS 626.80</strain>
    </source>
</reference>
<protein>
    <recommendedName>
        <fullName evidence="4">PPPDE domain-containing protein</fullName>
    </recommendedName>
</protein>
<feature type="region of interest" description="Disordered" evidence="1">
    <location>
        <begin position="1"/>
        <end position="33"/>
    </location>
</feature>
<evidence type="ECO:0000313" key="2">
    <source>
        <dbReference type="EMBL" id="KAK3951738.1"/>
    </source>
</evidence>
<comment type="caution">
    <text evidence="2">The sequence shown here is derived from an EMBL/GenBank/DDBJ whole genome shotgun (WGS) entry which is preliminary data.</text>
</comment>
<gene>
    <name evidence="2" type="ORF">QBC32DRAFT_157704</name>
</gene>